<comment type="caution">
    <text evidence="1">The sequence shown here is derived from an EMBL/GenBank/DDBJ whole genome shotgun (WGS) entry which is preliminary data.</text>
</comment>
<dbReference type="EMBL" id="JAHRHY010000022">
    <property type="protein sequence ID" value="KAG9061823.1"/>
    <property type="molecule type" value="Genomic_DNA"/>
</dbReference>
<evidence type="ECO:0000313" key="2">
    <source>
        <dbReference type="Proteomes" id="UP000707451"/>
    </source>
</evidence>
<accession>A0A9P8BN70</accession>
<sequence>MAGARLSNAAQTTSVRTTIPKAIPTTISVTSLVDIVMKRRSNCTTLQRVQTASNIIHDVAAQINIRKMQDLFSSCIDINAVLLAGREPLADQIKQNTQALSFSDSPADKNALSKTLALVVNRCGQAVLGFETQLRGIMTLEQYLKDPSIEWFLLLQETFPDGFHDTRPIVVSSPAYLAKLDALLLKSSTKTPILPRLDP</sequence>
<dbReference type="SUPFAM" id="SSF55486">
    <property type="entry name" value="Metalloproteases ('zincins'), catalytic domain"/>
    <property type="match status" value="1"/>
</dbReference>
<dbReference type="AlphaFoldDB" id="A0A9P8BN70"/>
<evidence type="ECO:0000313" key="1">
    <source>
        <dbReference type="EMBL" id="KAG9061823.1"/>
    </source>
</evidence>
<reference evidence="1" key="1">
    <citation type="submission" date="2021-06" db="EMBL/GenBank/DDBJ databases">
        <title>Genome Sequence of Mortierella hyaline Strain SCG-10, a Cold-Adapted, Nitrate-Reducing Fungus Isolated from Soil in Minnesota, USA.</title>
        <authorList>
            <person name="Aldossari N."/>
        </authorList>
    </citation>
    <scope>NUCLEOTIDE SEQUENCE</scope>
    <source>
        <strain evidence="1">SCG-10</strain>
    </source>
</reference>
<name>A0A9P8BN70_9FUNG</name>
<proteinExistence type="predicted"/>
<protein>
    <submittedName>
        <fullName evidence="1">Uncharacterized protein</fullName>
    </submittedName>
</protein>
<gene>
    <name evidence="1" type="ORF">KI688_006974</name>
</gene>
<organism evidence="1 2">
    <name type="scientific">Linnemannia hyalina</name>
    <dbReference type="NCBI Taxonomy" id="64524"/>
    <lineage>
        <taxon>Eukaryota</taxon>
        <taxon>Fungi</taxon>
        <taxon>Fungi incertae sedis</taxon>
        <taxon>Mucoromycota</taxon>
        <taxon>Mortierellomycotina</taxon>
        <taxon>Mortierellomycetes</taxon>
        <taxon>Mortierellales</taxon>
        <taxon>Mortierellaceae</taxon>
        <taxon>Linnemannia</taxon>
    </lineage>
</organism>
<keyword evidence="2" id="KW-1185">Reference proteome</keyword>
<dbReference type="Proteomes" id="UP000707451">
    <property type="component" value="Unassembled WGS sequence"/>
</dbReference>
<dbReference type="OrthoDB" id="2447104at2759"/>